<comment type="caution">
    <text evidence="2">The sequence shown here is derived from an EMBL/GenBank/DDBJ whole genome shotgun (WGS) entry which is preliminary data.</text>
</comment>
<dbReference type="AlphaFoldDB" id="A0AAW2HJ56"/>
<dbReference type="EMBL" id="JARGDH010000004">
    <property type="protein sequence ID" value="KAL0269605.1"/>
    <property type="molecule type" value="Genomic_DNA"/>
</dbReference>
<dbReference type="Gene3D" id="3.30.470.20">
    <property type="entry name" value="ATP-grasp fold, B domain"/>
    <property type="match status" value="1"/>
</dbReference>
<gene>
    <name evidence="2" type="ORF">PYX00_007280</name>
</gene>
<feature type="transmembrane region" description="Helical" evidence="1">
    <location>
        <begin position="21"/>
        <end position="38"/>
    </location>
</feature>
<keyword evidence="1" id="KW-1133">Transmembrane helix</keyword>
<accession>A0AAW2HJ56</accession>
<keyword evidence="1" id="KW-0472">Membrane</keyword>
<reference evidence="2" key="1">
    <citation type="journal article" date="2024" name="Gigascience">
        <title>Chromosome-level genome of the poultry shaft louse Menopon gallinae provides insight into the host-switching and adaptive evolution of parasitic lice.</title>
        <authorList>
            <person name="Xu Y."/>
            <person name="Ma L."/>
            <person name="Liu S."/>
            <person name="Liang Y."/>
            <person name="Liu Q."/>
            <person name="He Z."/>
            <person name="Tian L."/>
            <person name="Duan Y."/>
            <person name="Cai W."/>
            <person name="Li H."/>
            <person name="Song F."/>
        </authorList>
    </citation>
    <scope>NUCLEOTIDE SEQUENCE</scope>
    <source>
        <strain evidence="2">Cailab_2023a</strain>
    </source>
</reference>
<dbReference type="InterPro" id="IPR053317">
    <property type="entry name" value="Tubulin_polyglutamylase"/>
</dbReference>
<organism evidence="2">
    <name type="scientific">Menopon gallinae</name>
    <name type="common">poultry shaft louse</name>
    <dbReference type="NCBI Taxonomy" id="328185"/>
    <lineage>
        <taxon>Eukaryota</taxon>
        <taxon>Metazoa</taxon>
        <taxon>Ecdysozoa</taxon>
        <taxon>Arthropoda</taxon>
        <taxon>Hexapoda</taxon>
        <taxon>Insecta</taxon>
        <taxon>Pterygota</taxon>
        <taxon>Neoptera</taxon>
        <taxon>Paraneoptera</taxon>
        <taxon>Psocodea</taxon>
        <taxon>Troctomorpha</taxon>
        <taxon>Phthiraptera</taxon>
        <taxon>Amblycera</taxon>
        <taxon>Menoponidae</taxon>
        <taxon>Menopon</taxon>
    </lineage>
</organism>
<dbReference type="PROSITE" id="PS51221">
    <property type="entry name" value="TTL"/>
    <property type="match status" value="1"/>
</dbReference>
<dbReference type="PANTHER" id="PTHR47113:SF1">
    <property type="entry name" value="LD09343P"/>
    <property type="match status" value="1"/>
</dbReference>
<dbReference type="InterPro" id="IPR004344">
    <property type="entry name" value="TTL/TTLL_fam"/>
</dbReference>
<proteinExistence type="predicted"/>
<evidence type="ECO:0000256" key="1">
    <source>
        <dbReference type="SAM" id="Phobius"/>
    </source>
</evidence>
<protein>
    <submittedName>
        <fullName evidence="2">Uncharacterized protein</fullName>
    </submittedName>
</protein>
<evidence type="ECO:0000313" key="2">
    <source>
        <dbReference type="EMBL" id="KAL0269605.1"/>
    </source>
</evidence>
<dbReference type="SUPFAM" id="SSF56059">
    <property type="entry name" value="Glutathione synthetase ATP-binding domain-like"/>
    <property type="match status" value="1"/>
</dbReference>
<keyword evidence="1" id="KW-0812">Transmembrane</keyword>
<dbReference type="Pfam" id="PF03133">
    <property type="entry name" value="TTL"/>
    <property type="match status" value="1"/>
</dbReference>
<dbReference type="PANTHER" id="PTHR47113">
    <property type="entry name" value="LD09343P"/>
    <property type="match status" value="1"/>
</dbReference>
<sequence length="500" mass="58217">MVPVVIDRYYRTLMKKLSCSHILIGGIILCVLFFFFLANDNQTKNIVTNEQKTEDKALTFMLHGDHVDSGYLKHVIRVLDHLGYKRVHNDSKFDLLWSHVYPFGDRLPFPKPFLQNLPPYQKINHFPGSGYFTNKVDLATSDLKHIPRAFHLPSQKEQLLEYSKQNPNHLFVQKSNSHRGIKILKIKDMDLDKSGTFIQEYVQNPLLVDGLKFDIGIYTILTSVDPLRVYIYNGDVLLRFCPKKYEPFDPEDVDKYVVGDDYVPIWNMPSLKKSYTDLKFGMRESLNIHLRKKGKNPEKIWNEIEESIRTVFLKKESKIIQIMKRYKNVGNFFEMVRFDFVVDDNLDVYLMEANMSPNLSSDHFPANRILYENVLFSLFSLVGVGRSIRSLGHRSLEEEEMEVPMKNLVVFGDECASAKCQHCGSPTCILCKNCLTAGSLRKLKFAYLEYVNKKDCKRIFPPSMSQKKSLDDLDLEEYSPENRFMISWFQGKCNQDPTWC</sequence>
<name>A0AAW2HJ56_9NEOP</name>